<comment type="caution">
    <text evidence="1">The sequence shown here is derived from an EMBL/GenBank/DDBJ whole genome shotgun (WGS) entry which is preliminary data.</text>
</comment>
<evidence type="ECO:0000313" key="1">
    <source>
        <dbReference type="EMBL" id="GCA63721.1"/>
    </source>
</evidence>
<dbReference type="EMBL" id="BDIP01004720">
    <property type="protein sequence ID" value="GCA63721.1"/>
    <property type="molecule type" value="Genomic_DNA"/>
</dbReference>
<organism evidence="1 2">
    <name type="scientific">Kipferlia bialata</name>
    <dbReference type="NCBI Taxonomy" id="797122"/>
    <lineage>
        <taxon>Eukaryota</taxon>
        <taxon>Metamonada</taxon>
        <taxon>Carpediemonas-like organisms</taxon>
        <taxon>Kipferlia</taxon>
    </lineage>
</organism>
<proteinExistence type="predicted"/>
<protein>
    <submittedName>
        <fullName evidence="1">Uncharacterized protein</fullName>
    </submittedName>
</protein>
<reference evidence="1 2" key="1">
    <citation type="journal article" date="2018" name="PLoS ONE">
        <title>The draft genome of Kipferlia bialata reveals reductive genome evolution in fornicate parasites.</title>
        <authorList>
            <person name="Tanifuji G."/>
            <person name="Takabayashi S."/>
            <person name="Kume K."/>
            <person name="Takagi M."/>
            <person name="Nakayama T."/>
            <person name="Kamikawa R."/>
            <person name="Inagaki Y."/>
            <person name="Hashimoto T."/>
        </authorList>
    </citation>
    <scope>NUCLEOTIDE SEQUENCE [LARGE SCALE GENOMIC DNA]</scope>
    <source>
        <strain evidence="1">NY0173</strain>
    </source>
</reference>
<keyword evidence="2" id="KW-1185">Reference proteome</keyword>
<sequence length="35" mass="3610">SYFSVDNPMASAGCACGESFVVEGFDGEPTPCSTF</sequence>
<name>A0A391NQB6_9EUKA</name>
<dbReference type="Proteomes" id="UP000265618">
    <property type="component" value="Unassembled WGS sequence"/>
</dbReference>
<feature type="non-terminal residue" evidence="1">
    <location>
        <position position="1"/>
    </location>
</feature>
<dbReference type="AlphaFoldDB" id="A0A391NQB6"/>
<evidence type="ECO:0000313" key="2">
    <source>
        <dbReference type="Proteomes" id="UP000265618"/>
    </source>
</evidence>
<gene>
    <name evidence="1" type="ORF">KIPB_011532</name>
</gene>
<accession>A0A391NQB6</accession>